<dbReference type="InterPro" id="IPR001648">
    <property type="entry name" value="Ribosomal_bS18"/>
</dbReference>
<dbReference type="GO" id="GO:0005763">
    <property type="term" value="C:mitochondrial small ribosomal subunit"/>
    <property type="evidence" value="ECO:0007669"/>
    <property type="project" value="TreeGrafter"/>
</dbReference>
<dbReference type="PRINTS" id="PR00974">
    <property type="entry name" value="RIBOSOMALS18"/>
</dbReference>
<evidence type="ECO:0000256" key="6">
    <source>
        <dbReference type="RuleBase" id="RU003910"/>
    </source>
</evidence>
<accession>A0AAV9F5I5</accession>
<comment type="caution">
    <text evidence="7">The sequence shown here is derived from an EMBL/GenBank/DDBJ whole genome shotgun (WGS) entry which is preliminary data.</text>
</comment>
<evidence type="ECO:0000256" key="2">
    <source>
        <dbReference type="ARBA" id="ARBA00022884"/>
    </source>
</evidence>
<dbReference type="InterPro" id="IPR036870">
    <property type="entry name" value="Ribosomal_bS18_sf"/>
</dbReference>
<protein>
    <recommendedName>
        <fullName evidence="5">Small ribosomal subunit protein bS18c</fullName>
    </recommendedName>
</protein>
<name>A0AAV9F5I5_ACOCL</name>
<keyword evidence="4 6" id="KW-0687">Ribonucleoprotein</keyword>
<gene>
    <name evidence="7" type="ORF">QJS10_CPB04g01443</name>
</gene>
<dbReference type="Proteomes" id="UP001180020">
    <property type="component" value="Unassembled WGS sequence"/>
</dbReference>
<proteinExistence type="inferred from homology"/>
<dbReference type="PANTHER" id="PTHR13479:SF65">
    <property type="entry name" value="F10K1.8 PROTEIN"/>
    <property type="match status" value="1"/>
</dbReference>
<evidence type="ECO:0000313" key="8">
    <source>
        <dbReference type="Proteomes" id="UP001180020"/>
    </source>
</evidence>
<evidence type="ECO:0000256" key="4">
    <source>
        <dbReference type="ARBA" id="ARBA00023274"/>
    </source>
</evidence>
<dbReference type="SUPFAM" id="SSF46911">
    <property type="entry name" value="Ribosomal protein S18"/>
    <property type="match status" value="1"/>
</dbReference>
<keyword evidence="8" id="KW-1185">Reference proteome</keyword>
<reference evidence="7" key="2">
    <citation type="submission" date="2023-06" db="EMBL/GenBank/DDBJ databases">
        <authorList>
            <person name="Ma L."/>
            <person name="Liu K.-W."/>
            <person name="Li Z."/>
            <person name="Hsiao Y.-Y."/>
            <person name="Qi Y."/>
            <person name="Fu T."/>
            <person name="Tang G."/>
            <person name="Zhang D."/>
            <person name="Sun W.-H."/>
            <person name="Liu D.-K."/>
            <person name="Li Y."/>
            <person name="Chen G.-Z."/>
            <person name="Liu X.-D."/>
            <person name="Liao X.-Y."/>
            <person name="Jiang Y.-T."/>
            <person name="Yu X."/>
            <person name="Hao Y."/>
            <person name="Huang J."/>
            <person name="Zhao X.-W."/>
            <person name="Ke S."/>
            <person name="Chen Y.-Y."/>
            <person name="Wu W.-L."/>
            <person name="Hsu J.-L."/>
            <person name="Lin Y.-F."/>
            <person name="Huang M.-D."/>
            <person name="Li C.-Y."/>
            <person name="Huang L."/>
            <person name="Wang Z.-W."/>
            <person name="Zhao X."/>
            <person name="Zhong W.-Y."/>
            <person name="Peng D.-H."/>
            <person name="Ahmad S."/>
            <person name="Lan S."/>
            <person name="Zhang J.-S."/>
            <person name="Tsai W.-C."/>
            <person name="Van De Peer Y."/>
            <person name="Liu Z.-J."/>
        </authorList>
    </citation>
    <scope>NUCLEOTIDE SEQUENCE</scope>
    <source>
        <strain evidence="7">CP</strain>
        <tissue evidence="7">Leaves</tissue>
    </source>
</reference>
<dbReference type="EMBL" id="JAUJYO010000004">
    <property type="protein sequence ID" value="KAK1319568.1"/>
    <property type="molecule type" value="Genomic_DNA"/>
</dbReference>
<dbReference type="Gene3D" id="4.10.640.10">
    <property type="entry name" value="Ribosomal protein S18"/>
    <property type="match status" value="1"/>
</dbReference>
<reference evidence="7" key="1">
    <citation type="journal article" date="2023" name="Nat. Commun.">
        <title>Diploid and tetraploid genomes of Acorus and the evolution of monocots.</title>
        <authorList>
            <person name="Ma L."/>
            <person name="Liu K.W."/>
            <person name="Li Z."/>
            <person name="Hsiao Y.Y."/>
            <person name="Qi Y."/>
            <person name="Fu T."/>
            <person name="Tang G.D."/>
            <person name="Zhang D."/>
            <person name="Sun W.H."/>
            <person name="Liu D.K."/>
            <person name="Li Y."/>
            <person name="Chen G.Z."/>
            <person name="Liu X.D."/>
            <person name="Liao X.Y."/>
            <person name="Jiang Y.T."/>
            <person name="Yu X."/>
            <person name="Hao Y."/>
            <person name="Huang J."/>
            <person name="Zhao X.W."/>
            <person name="Ke S."/>
            <person name="Chen Y.Y."/>
            <person name="Wu W.L."/>
            <person name="Hsu J.L."/>
            <person name="Lin Y.F."/>
            <person name="Huang M.D."/>
            <person name="Li C.Y."/>
            <person name="Huang L."/>
            <person name="Wang Z.W."/>
            <person name="Zhao X."/>
            <person name="Zhong W.Y."/>
            <person name="Peng D.H."/>
            <person name="Ahmad S."/>
            <person name="Lan S."/>
            <person name="Zhang J.S."/>
            <person name="Tsai W.C."/>
            <person name="Van de Peer Y."/>
            <person name="Liu Z.J."/>
        </authorList>
    </citation>
    <scope>NUCLEOTIDE SEQUENCE</scope>
    <source>
        <strain evidence="7">CP</strain>
    </source>
</reference>
<keyword evidence="2" id="KW-0694">RNA-binding</keyword>
<comment type="similarity">
    <text evidence="6">Belongs to the bacterial ribosomal protein bS18 family.</text>
</comment>
<dbReference type="Pfam" id="PF01084">
    <property type="entry name" value="Ribosomal_S18"/>
    <property type="match status" value="1"/>
</dbReference>
<evidence type="ECO:0000313" key="7">
    <source>
        <dbReference type="EMBL" id="KAK1319568.1"/>
    </source>
</evidence>
<evidence type="ECO:0000256" key="5">
    <source>
        <dbReference type="ARBA" id="ARBA00035266"/>
    </source>
</evidence>
<dbReference type="PANTHER" id="PTHR13479">
    <property type="entry name" value="30S RIBOSOMAL PROTEIN S18"/>
    <property type="match status" value="1"/>
</dbReference>
<sequence>MSDTFVSNRAVNQGHKDLDLRNPVYRKPLRRPGFETTTAEVLKKADFRICKGKYDFEHDGGSSPPANLSIPEDSSYRRETSMPITIIKKHQCRSSSVGRRWNVRFLANFITESGIIIKRRKTGISAKAQRKVAREIKTARAFGLMPFTTMGTKTFIFGKTMEDTEEDYEFDKSGPRFTGAKETPF</sequence>
<keyword evidence="1" id="KW-0699">rRNA-binding</keyword>
<organism evidence="7 8">
    <name type="scientific">Acorus calamus</name>
    <name type="common">Sweet flag</name>
    <dbReference type="NCBI Taxonomy" id="4465"/>
    <lineage>
        <taxon>Eukaryota</taxon>
        <taxon>Viridiplantae</taxon>
        <taxon>Streptophyta</taxon>
        <taxon>Embryophyta</taxon>
        <taxon>Tracheophyta</taxon>
        <taxon>Spermatophyta</taxon>
        <taxon>Magnoliopsida</taxon>
        <taxon>Liliopsida</taxon>
        <taxon>Acoraceae</taxon>
        <taxon>Acorus</taxon>
    </lineage>
</organism>
<dbReference type="GO" id="GO:0006412">
    <property type="term" value="P:translation"/>
    <property type="evidence" value="ECO:0007669"/>
    <property type="project" value="InterPro"/>
</dbReference>
<evidence type="ECO:0000256" key="1">
    <source>
        <dbReference type="ARBA" id="ARBA00022730"/>
    </source>
</evidence>
<dbReference type="GO" id="GO:0070181">
    <property type="term" value="F:small ribosomal subunit rRNA binding"/>
    <property type="evidence" value="ECO:0007669"/>
    <property type="project" value="TreeGrafter"/>
</dbReference>
<evidence type="ECO:0000256" key="3">
    <source>
        <dbReference type="ARBA" id="ARBA00022980"/>
    </source>
</evidence>
<keyword evidence="3 6" id="KW-0689">Ribosomal protein</keyword>
<dbReference type="GO" id="GO:0003735">
    <property type="term" value="F:structural constituent of ribosome"/>
    <property type="evidence" value="ECO:0007669"/>
    <property type="project" value="InterPro"/>
</dbReference>
<dbReference type="NCBIfam" id="TIGR00165">
    <property type="entry name" value="S18"/>
    <property type="match status" value="1"/>
</dbReference>
<dbReference type="AlphaFoldDB" id="A0AAV9F5I5"/>